<protein>
    <submittedName>
        <fullName evidence="3">Glycoside hydrolase family 36 protein</fullName>
        <ecNumber evidence="3">3.2.1.-</ecNumber>
    </submittedName>
</protein>
<evidence type="ECO:0000256" key="1">
    <source>
        <dbReference type="ARBA" id="ARBA00022801"/>
    </source>
</evidence>
<dbReference type="RefSeq" id="WP_380887821.1">
    <property type="nucleotide sequence ID" value="NZ_JBHUDY010000001.1"/>
</dbReference>
<dbReference type="PANTHER" id="PTHR43053">
    <property type="entry name" value="GLYCOSIDASE FAMILY 31"/>
    <property type="match status" value="1"/>
</dbReference>
<dbReference type="EC" id="3.2.1.-" evidence="3"/>
<dbReference type="EMBL" id="JBHUDY010000001">
    <property type="protein sequence ID" value="MFD1611318.1"/>
    <property type="molecule type" value="Genomic_DNA"/>
</dbReference>
<keyword evidence="1 3" id="KW-0378">Hydrolase</keyword>
<dbReference type="SUPFAM" id="SSF51445">
    <property type="entry name" value="(Trans)glycosidases"/>
    <property type="match status" value="1"/>
</dbReference>
<evidence type="ECO:0000313" key="4">
    <source>
        <dbReference type="Proteomes" id="UP001597115"/>
    </source>
</evidence>
<dbReference type="InterPro" id="IPR013785">
    <property type="entry name" value="Aldolase_TIM"/>
</dbReference>
<comment type="caution">
    <text evidence="3">The sequence shown here is derived from an EMBL/GenBank/DDBJ whole genome shotgun (WGS) entry which is preliminary data.</text>
</comment>
<sequence length="563" mass="63193">MRFDGQAFEARGVRLGGIVPLIDGEPATSQFAFGIERDGERLRLLVRATGLDPARQIDSIGIRFTDVHSVGRYLRHGYQSWDGSFFVEPGTPAGDGPPLKAPTLGYAATALLPKDGDGAVVLGFTRHDRFQSRFRFGGTAEQPTIDIETLWDRVPHDGTVTLEPLVLFAGDAVEESLRDWARIVAAESPLRPRVPERRITGWCSWYNLYAAISEENILEHLEAARTFRDREQVPLDIFLIDDGFTPEMGDWLDVKPQFPRGMQPLLADIRAAGFTPGLWIAPFMVGNRSKLFRDHPDWVVRERETGEPLAQMTFYGEFRWHKRSEEYYILDITHPDAEAYIRRVFRTWAQDWGAGYFKTDFMLFGSEHGPDRAVWHQPGLSRIAIWRKMAALIREEIGDALWLGCGCPLWASVGYVDAVRIGRDIGVTWKGEYSAESLLRDQVTRNHGHNILWQADPDCVLLRSRFHELSDAQIETLARFAAYAGGVLMTSDKLDELSSERGALFAELLRDPVTGCAYPELGKSGGVLRQQVSRADGTSFTHVMNLTAEPQDGLAPFASRVDA</sequence>
<name>A0ABW4I054_9SPHN</name>
<dbReference type="Proteomes" id="UP001597115">
    <property type="component" value="Unassembled WGS sequence"/>
</dbReference>
<evidence type="ECO:0000256" key="2">
    <source>
        <dbReference type="ARBA" id="ARBA00023295"/>
    </source>
</evidence>
<proteinExistence type="predicted"/>
<dbReference type="Pfam" id="PF02065">
    <property type="entry name" value="Melibiase"/>
    <property type="match status" value="1"/>
</dbReference>
<dbReference type="PANTHER" id="PTHR43053:SF3">
    <property type="entry name" value="ALPHA-GALACTOSIDASE C-RELATED"/>
    <property type="match status" value="1"/>
</dbReference>
<organism evidence="3 4">
    <name type="scientific">Sphingomonas tabacisoli</name>
    <dbReference type="NCBI Taxonomy" id="2249466"/>
    <lineage>
        <taxon>Bacteria</taxon>
        <taxon>Pseudomonadati</taxon>
        <taxon>Pseudomonadota</taxon>
        <taxon>Alphaproteobacteria</taxon>
        <taxon>Sphingomonadales</taxon>
        <taxon>Sphingomonadaceae</taxon>
        <taxon>Sphingomonas</taxon>
    </lineage>
</organism>
<keyword evidence="2 3" id="KW-0326">Glycosidase</keyword>
<gene>
    <name evidence="3" type="ORF">ACFSCW_05825</name>
</gene>
<accession>A0ABW4I054</accession>
<dbReference type="CDD" id="cd14791">
    <property type="entry name" value="GH36"/>
    <property type="match status" value="1"/>
</dbReference>
<reference evidence="4" key="1">
    <citation type="journal article" date="2019" name="Int. J. Syst. Evol. Microbiol.">
        <title>The Global Catalogue of Microorganisms (GCM) 10K type strain sequencing project: providing services to taxonomists for standard genome sequencing and annotation.</title>
        <authorList>
            <consortium name="The Broad Institute Genomics Platform"/>
            <consortium name="The Broad Institute Genome Sequencing Center for Infectious Disease"/>
            <person name="Wu L."/>
            <person name="Ma J."/>
        </authorList>
    </citation>
    <scope>NUCLEOTIDE SEQUENCE [LARGE SCALE GENOMIC DNA]</scope>
    <source>
        <strain evidence="4">CGMCC 1.16275</strain>
    </source>
</reference>
<dbReference type="InterPro" id="IPR050985">
    <property type="entry name" value="Alpha-glycosidase_related"/>
</dbReference>
<dbReference type="Gene3D" id="3.20.20.70">
    <property type="entry name" value="Aldolase class I"/>
    <property type="match status" value="1"/>
</dbReference>
<evidence type="ECO:0000313" key="3">
    <source>
        <dbReference type="EMBL" id="MFD1611318.1"/>
    </source>
</evidence>
<dbReference type="InterPro" id="IPR017853">
    <property type="entry name" value="GH"/>
</dbReference>
<dbReference type="InterPro" id="IPR002252">
    <property type="entry name" value="Glyco_hydro_36"/>
</dbReference>
<keyword evidence="4" id="KW-1185">Reference proteome</keyword>
<dbReference type="GO" id="GO:0016798">
    <property type="term" value="F:hydrolase activity, acting on glycosyl bonds"/>
    <property type="evidence" value="ECO:0007669"/>
    <property type="project" value="UniProtKB-KW"/>
</dbReference>